<dbReference type="PANTHER" id="PTHR21245">
    <property type="entry name" value="HETEROGENEOUS NUCLEAR RIBONUCLEOPROTEIN"/>
    <property type="match status" value="1"/>
</dbReference>
<keyword evidence="1 2" id="KW-0694">RNA-binding</keyword>
<gene>
    <name evidence="5" type="ORF">GSMUA_311570.1</name>
</gene>
<dbReference type="EMBL" id="HG996476">
    <property type="protein sequence ID" value="CAG1852931.1"/>
    <property type="molecule type" value="Genomic_DNA"/>
</dbReference>
<dbReference type="InterPro" id="IPR035979">
    <property type="entry name" value="RBD_domain_sf"/>
</dbReference>
<protein>
    <submittedName>
        <fullName evidence="5">(wild Malaysian banana) hypothetical protein</fullName>
    </submittedName>
</protein>
<dbReference type="FunFam" id="3.30.70.330:FF:000259">
    <property type="entry name" value="RNA-binding (RRM/RBD/RNP motifs) family protein"/>
    <property type="match status" value="1"/>
</dbReference>
<evidence type="ECO:0000313" key="5">
    <source>
        <dbReference type="EMBL" id="CAG1852931.1"/>
    </source>
</evidence>
<dbReference type="GO" id="GO:0003723">
    <property type="term" value="F:RNA binding"/>
    <property type="evidence" value="ECO:0007669"/>
    <property type="project" value="UniProtKB-UniRule"/>
</dbReference>
<feature type="domain" description="RRM" evidence="4">
    <location>
        <begin position="212"/>
        <end position="294"/>
    </location>
</feature>
<sequence>MAERQQLVEPEEQVDLDGDNDIEEEEEEEDMMDDEDPVEEEEDNGYQKAREEFGEEDEEERSYGADDDNDEDGAGDGRSEKVPTLEGVNDDAPEAVEGGGGQEEEVEKQVEAEDDEDSRKRAKLLALPPHGSEVFIGGLPRDASEEDLRELAEPFGDIYEVRVMKDKDTKESKGFAFIMFTNSDAAQKAIEGIHEREFKGRKLRCSLSQAKHRLFIGNVPKSLAEDELRKILEDSGPGVEHIEMFKDPQNPARNRGFLFVEYYNHACAEYARQKMTNSNFKIDGTNPTVSWADPKNSADSSAAAQVKKSSNPYLFLLFLSFFLLCWMKSIEPVSSLLHYVHDFLILQVKAIYVKNLPENVSSERLKELFELNGEVTKVVLPPAKAGQGKRDFGFVHFADRSSALKAVKATEKFEIDGHVLEVSLAKPQADKKPEHAAKPGLIPNLPSYPPYGYSGDPYGAYGGGYGAAGFGQPMIYGRGPMPPGMRMVPMMLPDGRLGYVLQQPGAQPSPPPPPRRGDRSGGSSESGSRGSDGNRGRRYRPY</sequence>
<evidence type="ECO:0000256" key="1">
    <source>
        <dbReference type="ARBA" id="ARBA00022884"/>
    </source>
</evidence>
<dbReference type="SMART" id="SM00361">
    <property type="entry name" value="RRM_1"/>
    <property type="match status" value="1"/>
</dbReference>
<dbReference type="InterPro" id="IPR012677">
    <property type="entry name" value="Nucleotide-bd_a/b_plait_sf"/>
</dbReference>
<feature type="domain" description="RRM" evidence="4">
    <location>
        <begin position="132"/>
        <end position="210"/>
    </location>
</feature>
<dbReference type="Pfam" id="PF00076">
    <property type="entry name" value="RRM_1"/>
    <property type="match status" value="3"/>
</dbReference>
<feature type="domain" description="RRM" evidence="4">
    <location>
        <begin position="349"/>
        <end position="427"/>
    </location>
</feature>
<organism evidence="5">
    <name type="scientific">Musa acuminata subsp. malaccensis</name>
    <name type="common">Wild banana</name>
    <name type="synonym">Musa malaccensis</name>
    <dbReference type="NCBI Taxonomy" id="214687"/>
    <lineage>
        <taxon>Eukaryota</taxon>
        <taxon>Viridiplantae</taxon>
        <taxon>Streptophyta</taxon>
        <taxon>Embryophyta</taxon>
        <taxon>Tracheophyta</taxon>
        <taxon>Spermatophyta</taxon>
        <taxon>Magnoliopsida</taxon>
        <taxon>Liliopsida</taxon>
        <taxon>Zingiberales</taxon>
        <taxon>Musaceae</taxon>
        <taxon>Musa</taxon>
    </lineage>
</organism>
<name>A0A8D7AS18_MUSAM</name>
<dbReference type="CDD" id="cd00590">
    <property type="entry name" value="RRM_SF"/>
    <property type="match status" value="1"/>
</dbReference>
<dbReference type="InterPro" id="IPR003954">
    <property type="entry name" value="RRM_euk-type"/>
</dbReference>
<evidence type="ECO:0000256" key="3">
    <source>
        <dbReference type="SAM" id="MobiDB-lite"/>
    </source>
</evidence>
<dbReference type="Gene3D" id="3.30.70.330">
    <property type="match status" value="3"/>
</dbReference>
<reference evidence="5" key="1">
    <citation type="submission" date="2021-03" db="EMBL/GenBank/DDBJ databases">
        <authorList>
            <consortium name="Genoscope - CEA"/>
            <person name="William W."/>
        </authorList>
    </citation>
    <scope>NUCLEOTIDE SEQUENCE</scope>
    <source>
        <strain evidence="5">Doubled-haploid Pahang</strain>
    </source>
</reference>
<feature type="compositionally biased region" description="Low complexity" evidence="3">
    <location>
        <begin position="521"/>
        <end position="531"/>
    </location>
</feature>
<dbReference type="SUPFAM" id="SSF54928">
    <property type="entry name" value="RNA-binding domain, RBD"/>
    <property type="match status" value="2"/>
</dbReference>
<dbReference type="SMART" id="SM00360">
    <property type="entry name" value="RRM"/>
    <property type="match status" value="3"/>
</dbReference>
<feature type="region of interest" description="Disordered" evidence="3">
    <location>
        <begin position="497"/>
        <end position="542"/>
    </location>
</feature>
<dbReference type="InterPro" id="IPR000504">
    <property type="entry name" value="RRM_dom"/>
</dbReference>
<feature type="compositionally biased region" description="Acidic residues" evidence="3">
    <location>
        <begin position="9"/>
        <end position="44"/>
    </location>
</feature>
<evidence type="ECO:0000256" key="2">
    <source>
        <dbReference type="PROSITE-ProRule" id="PRU00176"/>
    </source>
</evidence>
<dbReference type="PROSITE" id="PS50102">
    <property type="entry name" value="RRM"/>
    <property type="match status" value="3"/>
</dbReference>
<feature type="region of interest" description="Disordered" evidence="3">
    <location>
        <begin position="1"/>
        <end position="119"/>
    </location>
</feature>
<evidence type="ECO:0000259" key="4">
    <source>
        <dbReference type="PROSITE" id="PS50102"/>
    </source>
</evidence>
<proteinExistence type="predicted"/>
<feature type="compositionally biased region" description="Acidic residues" evidence="3">
    <location>
        <begin position="53"/>
        <end position="74"/>
    </location>
</feature>
<accession>A0A8D7AS18</accession>
<dbReference type="AlphaFoldDB" id="A0A8D7AS18"/>
<feature type="compositionally biased region" description="Acidic residues" evidence="3">
    <location>
        <begin position="102"/>
        <end position="116"/>
    </location>
</feature>